<sequence>MKTYKKIFAFLGIRLTMLALCGCTPELTHIYPGAPNLYLLQTQQSSLLTHEQLAEKWPDLVSSLNYDIDLYRITYRTTNTQGDSVTSSAAILVPRASRDHPVLIFQAPLNGNDLESPSHFKPGTSARIAEVMASNGFITVIPDVSVTSLAYHHATTSATHMLHLLRATQEFCYKMQMPHSDRLFLAGYDAGAYATLATLKLLEQQDEEEFEWQLIASSVGGGAYDLLGTMQSHLQDTTRPLISPARLALQWVSYNALYTWERAPETVFQEPYAQRITAGLFDGTQALDAIEAQLTPHVNALLTPQFLADFQGNGEPVFKQALRDQSQHRWLPQTRLRLYHGTADQVAPSSNAEALYNHAQTQGATSVSFVPFADSTHASAYAPFVSNTLSWFGQD</sequence>
<feature type="chain" id="PRO_5011478487" evidence="1">
    <location>
        <begin position="22"/>
        <end position="395"/>
    </location>
</feature>
<name>A0A1G9HSY0_9BACT</name>
<gene>
    <name evidence="2" type="ORF">SAMN05421823_104530</name>
</gene>
<evidence type="ECO:0000313" key="3">
    <source>
        <dbReference type="Proteomes" id="UP000198510"/>
    </source>
</evidence>
<dbReference type="Pfam" id="PF03583">
    <property type="entry name" value="LIP"/>
    <property type="match status" value="1"/>
</dbReference>
<dbReference type="STRING" id="1075417.SAMN05421823_104530"/>
<dbReference type="SUPFAM" id="SSF53474">
    <property type="entry name" value="alpha/beta-Hydrolases"/>
    <property type="match status" value="1"/>
</dbReference>
<dbReference type="EMBL" id="FNFO01000004">
    <property type="protein sequence ID" value="SDL16081.1"/>
    <property type="molecule type" value="Genomic_DNA"/>
</dbReference>
<dbReference type="Gene3D" id="1.10.260.160">
    <property type="match status" value="1"/>
</dbReference>
<dbReference type="Gene3D" id="3.40.50.1820">
    <property type="entry name" value="alpha/beta hydrolase"/>
    <property type="match status" value="1"/>
</dbReference>
<feature type="signal peptide" evidence="1">
    <location>
        <begin position="1"/>
        <end position="21"/>
    </location>
</feature>
<keyword evidence="3" id="KW-1185">Reference proteome</keyword>
<dbReference type="InterPro" id="IPR029058">
    <property type="entry name" value="AB_hydrolase_fold"/>
</dbReference>
<evidence type="ECO:0000256" key="1">
    <source>
        <dbReference type="SAM" id="SignalP"/>
    </source>
</evidence>
<accession>A0A1G9HSY0</accession>
<dbReference type="PANTHER" id="PTHR34853">
    <property type="match status" value="1"/>
</dbReference>
<dbReference type="GO" id="GO:0016042">
    <property type="term" value="P:lipid catabolic process"/>
    <property type="evidence" value="ECO:0007669"/>
    <property type="project" value="InterPro"/>
</dbReference>
<dbReference type="AlphaFoldDB" id="A0A1G9HSY0"/>
<dbReference type="Proteomes" id="UP000198510">
    <property type="component" value="Unassembled WGS sequence"/>
</dbReference>
<dbReference type="GO" id="GO:0004806">
    <property type="term" value="F:triacylglycerol lipase activity"/>
    <property type="evidence" value="ECO:0007669"/>
    <property type="project" value="InterPro"/>
</dbReference>
<dbReference type="PANTHER" id="PTHR34853:SF1">
    <property type="entry name" value="LIPASE 5"/>
    <property type="match status" value="1"/>
</dbReference>
<reference evidence="2 3" key="1">
    <citation type="submission" date="2016-10" db="EMBL/GenBank/DDBJ databases">
        <authorList>
            <person name="de Groot N.N."/>
        </authorList>
    </citation>
    <scope>NUCLEOTIDE SEQUENCE [LARGE SCALE GENOMIC DNA]</scope>
    <source>
        <strain evidence="2 3">DSM 25186</strain>
    </source>
</reference>
<dbReference type="OrthoDB" id="9798122at2"/>
<dbReference type="PIRSF" id="PIRSF029171">
    <property type="entry name" value="Esterase_LipA"/>
    <property type="match status" value="1"/>
</dbReference>
<dbReference type="RefSeq" id="WP_089682701.1">
    <property type="nucleotide sequence ID" value="NZ_FNFO01000004.1"/>
</dbReference>
<evidence type="ECO:0000313" key="2">
    <source>
        <dbReference type="EMBL" id="SDL16081.1"/>
    </source>
</evidence>
<proteinExistence type="predicted"/>
<dbReference type="InterPro" id="IPR005152">
    <property type="entry name" value="Lipase_secreted"/>
</dbReference>
<organism evidence="2 3">
    <name type="scientific">Catalinimonas alkaloidigena</name>
    <dbReference type="NCBI Taxonomy" id="1075417"/>
    <lineage>
        <taxon>Bacteria</taxon>
        <taxon>Pseudomonadati</taxon>
        <taxon>Bacteroidota</taxon>
        <taxon>Cytophagia</taxon>
        <taxon>Cytophagales</taxon>
        <taxon>Catalimonadaceae</taxon>
        <taxon>Catalinimonas</taxon>
    </lineage>
</organism>
<keyword evidence="1" id="KW-0732">Signal</keyword>
<protein>
    <submittedName>
        <fullName evidence="2">Secretory lipase</fullName>
    </submittedName>
</protein>